<evidence type="ECO:0000313" key="10">
    <source>
        <dbReference type="Proteomes" id="UP001218788"/>
    </source>
</evidence>
<feature type="region of interest" description="Disordered" evidence="6">
    <location>
        <begin position="550"/>
        <end position="573"/>
    </location>
</feature>
<evidence type="ECO:0000259" key="8">
    <source>
        <dbReference type="Pfam" id="PF02687"/>
    </source>
</evidence>
<keyword evidence="10" id="KW-1185">Reference proteome</keyword>
<comment type="subcellular location">
    <subcellularLocation>
        <location evidence="1">Cell membrane</location>
        <topology evidence="1">Multi-pass membrane protein</topology>
    </subcellularLocation>
</comment>
<dbReference type="PANTHER" id="PTHR30287">
    <property type="entry name" value="MEMBRANE COMPONENT OF PREDICTED ABC SUPERFAMILY METABOLITE UPTAKE TRANSPORTER"/>
    <property type="match status" value="1"/>
</dbReference>
<feature type="domain" description="ABC3 transporter permease C-terminal" evidence="8">
    <location>
        <begin position="726"/>
        <end position="839"/>
    </location>
</feature>
<feature type="compositionally biased region" description="Basic and acidic residues" evidence="6">
    <location>
        <begin position="550"/>
        <end position="569"/>
    </location>
</feature>
<feature type="transmembrane region" description="Helical" evidence="7">
    <location>
        <begin position="812"/>
        <end position="836"/>
    </location>
</feature>
<evidence type="ECO:0000256" key="6">
    <source>
        <dbReference type="SAM" id="MobiDB-lite"/>
    </source>
</evidence>
<feature type="transmembrane region" description="Helical" evidence="7">
    <location>
        <begin position="766"/>
        <end position="789"/>
    </location>
</feature>
<reference evidence="9 10" key="1">
    <citation type="submission" date="2022-10" db="EMBL/GenBank/DDBJ databases">
        <title>Alteromonas sp. chi3 Genome sequencing.</title>
        <authorList>
            <person name="Park S."/>
        </authorList>
    </citation>
    <scope>NUCLEOTIDE SEQUENCE [LARGE SCALE GENOMIC DNA]</scope>
    <source>
        <strain evidence="10">chi3</strain>
    </source>
</reference>
<dbReference type="EMBL" id="JAQQXP010000001">
    <property type="protein sequence ID" value="MDC8831750.1"/>
    <property type="molecule type" value="Genomic_DNA"/>
</dbReference>
<keyword evidence="2" id="KW-1003">Cell membrane</keyword>
<dbReference type="RefSeq" id="WP_273641235.1">
    <property type="nucleotide sequence ID" value="NZ_JAQQXP010000001.1"/>
</dbReference>
<name>A0ABT5L3Y9_9ALTE</name>
<keyword evidence="5 7" id="KW-0472">Membrane</keyword>
<evidence type="ECO:0000313" key="9">
    <source>
        <dbReference type="EMBL" id="MDC8831750.1"/>
    </source>
</evidence>
<evidence type="ECO:0000256" key="3">
    <source>
        <dbReference type="ARBA" id="ARBA00022692"/>
    </source>
</evidence>
<dbReference type="Proteomes" id="UP001218788">
    <property type="component" value="Unassembled WGS sequence"/>
</dbReference>
<feature type="transmembrane region" description="Helical" evidence="7">
    <location>
        <begin position="469"/>
        <end position="487"/>
    </location>
</feature>
<feature type="transmembrane region" description="Helical" evidence="7">
    <location>
        <begin position="393"/>
        <end position="410"/>
    </location>
</feature>
<evidence type="ECO:0000256" key="1">
    <source>
        <dbReference type="ARBA" id="ARBA00004651"/>
    </source>
</evidence>
<dbReference type="InterPro" id="IPR003838">
    <property type="entry name" value="ABC3_permease_C"/>
</dbReference>
<feature type="transmembrane region" description="Helical" evidence="7">
    <location>
        <begin position="350"/>
        <end position="373"/>
    </location>
</feature>
<dbReference type="PANTHER" id="PTHR30287:SF1">
    <property type="entry name" value="INNER MEMBRANE PROTEIN"/>
    <property type="match status" value="1"/>
</dbReference>
<evidence type="ECO:0000256" key="5">
    <source>
        <dbReference type="ARBA" id="ARBA00023136"/>
    </source>
</evidence>
<sequence>MVVNLAWRLFKHEARRGELTIILFAIILSVASVLSLSLFSERLQSALVERSSQFIAADSQLRSRKPISEEWLSQAQAQGLATARQVSTRSMAFGETQMSLVDLRAVSDTYPLKGEIKVTDEPFGTPAPTSSTPAPGEIWIDSRLFQLLDVQLESTVYIGDGEFTVKRVLTEIPDQGFSIFNTDPMVLMSLSDLPATNITGPGSRVSYKAYYTGDNDIIEDYYEWLRPQLDEELHRWEDVGDDESAIGRSVARAERYFLLASLLAIVLAAVAIAVAAQRYSQRHFDPVAIFKTLGATKQMIRQVYVLQIMFITLLGIAIGIIAGVIIQQIVVTALAGQVDVSLDVWHWRPVFIAVLTGSICAVLFSLYPLLRLFSVPPLRVLRRDMGAGLSSKGLQFGASGGAIFLLMWIYSRDFEISAILFGSGALLVVALLFVTFGLIALGRRLGQGAMGSWQLAWARIRRRAMDNSVQLISFSITIMLLLVVLVMRNDMVAQWRAQLPENTPNYFMSNITEAQKGGLEQHFADNQVLIDEFYPVVRGRFVAVNDERVSTEVTKEDDPEQSEGRRGLGREANLTWSNTLQTENRIVAGQWHGDWQSPGTDNADGNEDGNVLYPVSVESGVAERLNIEMDDTLTFNVGSEIVQTRVSSIREVNWQTMQPNFFFVLHPAAMQDFNATYITSFHLDAQRKSEITALMLPFASVTLFDVDARINQLREIIEQVSLAVEFILVLVLIAGSLVLFAQVQASMDERQQELAILRTLGARGRLIRFSVINEFLIIGTVAGLMAAMANEFSLFLLQWRVFDMEASMHWEYWLIAPTAGALVVGVLGAVGCYRLLRLNTGQLLRKMV</sequence>
<comment type="caution">
    <text evidence="9">The sequence shown here is derived from an EMBL/GenBank/DDBJ whole genome shotgun (WGS) entry which is preliminary data.</text>
</comment>
<dbReference type="InterPro" id="IPR038766">
    <property type="entry name" value="Membrane_comp_ABC_pdt"/>
</dbReference>
<feature type="transmembrane region" description="Helical" evidence="7">
    <location>
        <begin position="256"/>
        <end position="276"/>
    </location>
</feature>
<keyword evidence="3 7" id="KW-0812">Transmembrane</keyword>
<keyword evidence="4 7" id="KW-1133">Transmembrane helix</keyword>
<feature type="transmembrane region" description="Helical" evidence="7">
    <location>
        <begin position="303"/>
        <end position="330"/>
    </location>
</feature>
<proteinExistence type="predicted"/>
<feature type="transmembrane region" description="Helical" evidence="7">
    <location>
        <begin position="722"/>
        <end position="745"/>
    </location>
</feature>
<evidence type="ECO:0000256" key="7">
    <source>
        <dbReference type="SAM" id="Phobius"/>
    </source>
</evidence>
<gene>
    <name evidence="9" type="ORF">OIK42_13370</name>
</gene>
<feature type="transmembrane region" description="Helical" evidence="7">
    <location>
        <begin position="21"/>
        <end position="40"/>
    </location>
</feature>
<evidence type="ECO:0000256" key="2">
    <source>
        <dbReference type="ARBA" id="ARBA00022475"/>
    </source>
</evidence>
<feature type="transmembrane region" description="Helical" evidence="7">
    <location>
        <begin position="416"/>
        <end position="441"/>
    </location>
</feature>
<evidence type="ECO:0000256" key="4">
    <source>
        <dbReference type="ARBA" id="ARBA00022989"/>
    </source>
</evidence>
<accession>A0ABT5L3Y9</accession>
<protein>
    <submittedName>
        <fullName evidence="9">FtsX-like permease family protein</fullName>
    </submittedName>
</protein>
<dbReference type="Pfam" id="PF02687">
    <property type="entry name" value="FtsX"/>
    <property type="match status" value="2"/>
</dbReference>
<organism evidence="9 10">
    <name type="scientific">Alteromonas gilva</name>
    <dbReference type="NCBI Taxonomy" id="2987522"/>
    <lineage>
        <taxon>Bacteria</taxon>
        <taxon>Pseudomonadati</taxon>
        <taxon>Pseudomonadota</taxon>
        <taxon>Gammaproteobacteria</taxon>
        <taxon>Alteromonadales</taxon>
        <taxon>Alteromonadaceae</taxon>
        <taxon>Alteromonas/Salinimonas group</taxon>
        <taxon>Alteromonas</taxon>
    </lineage>
</organism>
<feature type="domain" description="ABC3 transporter permease C-terminal" evidence="8">
    <location>
        <begin position="259"/>
        <end position="377"/>
    </location>
</feature>